<reference evidence="2" key="1">
    <citation type="journal article" date="2016" name="Ticks Tick Borne Dis.">
        <title>De novo assembly and annotation of the salivary gland transcriptome of Rhipicephalus appendiculatus male and female ticks during blood feeding.</title>
        <authorList>
            <person name="de Castro M.H."/>
            <person name="de Klerk D."/>
            <person name="Pienaar R."/>
            <person name="Latif A.A."/>
            <person name="Rees D.J."/>
            <person name="Mans B.J."/>
        </authorList>
    </citation>
    <scope>NUCLEOTIDE SEQUENCE</scope>
    <source>
        <tissue evidence="2">Salivary glands</tissue>
    </source>
</reference>
<keyword evidence="1" id="KW-1133">Transmembrane helix</keyword>
<sequence length="86" mass="9591">DGCTPSPCVFFFFFFLICLIFMLTPFLEFSQQSHRDGSSRSTLSRGCDGEKCSSQACEGGAICWAKTKHSHLQWASSIFGILAARW</sequence>
<protein>
    <submittedName>
        <fullName evidence="2">Uncharacterized protein</fullName>
    </submittedName>
</protein>
<feature type="transmembrane region" description="Helical" evidence="1">
    <location>
        <begin position="12"/>
        <end position="30"/>
    </location>
</feature>
<keyword evidence="1" id="KW-0812">Transmembrane</keyword>
<evidence type="ECO:0000313" key="2">
    <source>
        <dbReference type="EMBL" id="JAP87667.1"/>
    </source>
</evidence>
<organism evidence="2">
    <name type="scientific">Rhipicephalus appendiculatus</name>
    <name type="common">Brown ear tick</name>
    <dbReference type="NCBI Taxonomy" id="34631"/>
    <lineage>
        <taxon>Eukaryota</taxon>
        <taxon>Metazoa</taxon>
        <taxon>Ecdysozoa</taxon>
        <taxon>Arthropoda</taxon>
        <taxon>Chelicerata</taxon>
        <taxon>Arachnida</taxon>
        <taxon>Acari</taxon>
        <taxon>Parasitiformes</taxon>
        <taxon>Ixodida</taxon>
        <taxon>Ixodoidea</taxon>
        <taxon>Ixodidae</taxon>
        <taxon>Rhipicephalinae</taxon>
        <taxon>Rhipicephalus</taxon>
        <taxon>Rhipicephalus</taxon>
    </lineage>
</organism>
<keyword evidence="1" id="KW-0472">Membrane</keyword>
<dbReference type="EMBL" id="GEDV01000890">
    <property type="protein sequence ID" value="JAP87667.1"/>
    <property type="molecule type" value="Transcribed_RNA"/>
</dbReference>
<proteinExistence type="predicted"/>
<name>A0A131Z8P1_RHIAP</name>
<feature type="non-terminal residue" evidence="2">
    <location>
        <position position="1"/>
    </location>
</feature>
<accession>A0A131Z8P1</accession>
<dbReference type="AlphaFoldDB" id="A0A131Z8P1"/>
<evidence type="ECO:0000256" key="1">
    <source>
        <dbReference type="SAM" id="Phobius"/>
    </source>
</evidence>